<keyword evidence="2 5" id="KW-0812">Transmembrane</keyword>
<feature type="non-terminal residue" evidence="7">
    <location>
        <position position="110"/>
    </location>
</feature>
<name>A0AAV5TFR4_9BILA</name>
<dbReference type="GO" id="GO:0016020">
    <property type="term" value="C:membrane"/>
    <property type="evidence" value="ECO:0007669"/>
    <property type="project" value="UniProtKB-SubCell"/>
</dbReference>
<dbReference type="PANTHER" id="PTHR22943:SF248">
    <property type="entry name" value="SEVEN TM RECEPTOR"/>
    <property type="match status" value="1"/>
</dbReference>
<feature type="transmembrane region" description="Helical" evidence="5">
    <location>
        <begin position="81"/>
        <end position="103"/>
    </location>
</feature>
<evidence type="ECO:0000313" key="7">
    <source>
        <dbReference type="EMBL" id="GMS92055.1"/>
    </source>
</evidence>
<sequence length="110" mass="12775">IFTYGVFMLSLLTNFTFIFISTTTITDQIGRYRYLMICFAVMDVIVSIIHIIVMPGIQLTSVGYIFFGYNLLDKPDIVCSWAVTLFVIFFYQTTVVLAFHYIYRYAVVCE</sequence>
<feature type="transmembrane region" description="Helical" evidence="5">
    <location>
        <begin position="37"/>
        <end position="69"/>
    </location>
</feature>
<reference evidence="7" key="1">
    <citation type="submission" date="2023-10" db="EMBL/GenBank/DDBJ databases">
        <title>Genome assembly of Pristionchus species.</title>
        <authorList>
            <person name="Yoshida K."/>
            <person name="Sommer R.J."/>
        </authorList>
    </citation>
    <scope>NUCLEOTIDE SEQUENCE</scope>
    <source>
        <strain evidence="7">RS0144</strain>
    </source>
</reference>
<evidence type="ECO:0000256" key="4">
    <source>
        <dbReference type="ARBA" id="ARBA00023136"/>
    </source>
</evidence>
<dbReference type="AlphaFoldDB" id="A0AAV5TFR4"/>
<keyword evidence="8" id="KW-1185">Reference proteome</keyword>
<evidence type="ECO:0000256" key="3">
    <source>
        <dbReference type="ARBA" id="ARBA00022989"/>
    </source>
</evidence>
<organism evidence="7 8">
    <name type="scientific">Pristionchus entomophagus</name>
    <dbReference type="NCBI Taxonomy" id="358040"/>
    <lineage>
        <taxon>Eukaryota</taxon>
        <taxon>Metazoa</taxon>
        <taxon>Ecdysozoa</taxon>
        <taxon>Nematoda</taxon>
        <taxon>Chromadorea</taxon>
        <taxon>Rhabditida</taxon>
        <taxon>Rhabditina</taxon>
        <taxon>Diplogasteromorpha</taxon>
        <taxon>Diplogasteroidea</taxon>
        <taxon>Neodiplogasteridae</taxon>
        <taxon>Pristionchus</taxon>
    </lineage>
</organism>
<evidence type="ECO:0000313" key="8">
    <source>
        <dbReference type="Proteomes" id="UP001432027"/>
    </source>
</evidence>
<dbReference type="Proteomes" id="UP001432027">
    <property type="component" value="Unassembled WGS sequence"/>
</dbReference>
<comment type="caution">
    <text evidence="7">The sequence shown here is derived from an EMBL/GenBank/DDBJ whole genome shotgun (WGS) entry which is preliminary data.</text>
</comment>
<feature type="domain" description="G-protein coupled receptors family 1 profile" evidence="6">
    <location>
        <begin position="13"/>
        <end position="110"/>
    </location>
</feature>
<dbReference type="EMBL" id="BTSX01000004">
    <property type="protein sequence ID" value="GMS92055.1"/>
    <property type="molecule type" value="Genomic_DNA"/>
</dbReference>
<comment type="subcellular location">
    <subcellularLocation>
        <location evidence="1">Membrane</location>
    </subcellularLocation>
</comment>
<feature type="transmembrane region" description="Helical" evidence="5">
    <location>
        <begin position="6"/>
        <end position="25"/>
    </location>
</feature>
<protein>
    <recommendedName>
        <fullName evidence="6">G-protein coupled receptors family 1 profile domain-containing protein</fullName>
    </recommendedName>
</protein>
<dbReference type="PANTHER" id="PTHR22943">
    <property type="entry name" value="7-TRANSMEMBRANE DOMAIN RECEPTOR C.ELEGANS"/>
    <property type="match status" value="1"/>
</dbReference>
<dbReference type="PROSITE" id="PS50262">
    <property type="entry name" value="G_PROTEIN_RECEP_F1_2"/>
    <property type="match status" value="1"/>
</dbReference>
<evidence type="ECO:0000259" key="6">
    <source>
        <dbReference type="PROSITE" id="PS50262"/>
    </source>
</evidence>
<feature type="non-terminal residue" evidence="7">
    <location>
        <position position="1"/>
    </location>
</feature>
<dbReference type="Pfam" id="PF10326">
    <property type="entry name" value="7TM_GPCR_Str"/>
    <property type="match status" value="1"/>
</dbReference>
<dbReference type="InterPro" id="IPR019428">
    <property type="entry name" value="7TM_GPCR_serpentine_rcpt_Str"/>
</dbReference>
<dbReference type="InterPro" id="IPR017452">
    <property type="entry name" value="GPCR_Rhodpsn_7TM"/>
</dbReference>
<evidence type="ECO:0000256" key="5">
    <source>
        <dbReference type="SAM" id="Phobius"/>
    </source>
</evidence>
<evidence type="ECO:0000256" key="1">
    <source>
        <dbReference type="ARBA" id="ARBA00004370"/>
    </source>
</evidence>
<proteinExistence type="predicted"/>
<keyword evidence="4 5" id="KW-0472">Membrane</keyword>
<accession>A0AAV5TFR4</accession>
<gene>
    <name evidence="7" type="ORF">PENTCL1PPCAC_14230</name>
</gene>
<keyword evidence="3 5" id="KW-1133">Transmembrane helix</keyword>
<evidence type="ECO:0000256" key="2">
    <source>
        <dbReference type="ARBA" id="ARBA00022692"/>
    </source>
</evidence>